<proteinExistence type="predicted"/>
<dbReference type="Proteomes" id="UP000887580">
    <property type="component" value="Unplaced"/>
</dbReference>
<dbReference type="WBParaSite" id="PS1159_v2.g22786.t1">
    <property type="protein sequence ID" value="PS1159_v2.g22786.t1"/>
    <property type="gene ID" value="PS1159_v2.g22786"/>
</dbReference>
<reference evidence="2" key="1">
    <citation type="submission" date="2022-11" db="UniProtKB">
        <authorList>
            <consortium name="WormBaseParasite"/>
        </authorList>
    </citation>
    <scope>IDENTIFICATION</scope>
</reference>
<protein>
    <submittedName>
        <fullName evidence="2">Uncharacterized protein</fullName>
    </submittedName>
</protein>
<organism evidence="1 2">
    <name type="scientific">Panagrolaimus sp. PS1159</name>
    <dbReference type="NCBI Taxonomy" id="55785"/>
    <lineage>
        <taxon>Eukaryota</taxon>
        <taxon>Metazoa</taxon>
        <taxon>Ecdysozoa</taxon>
        <taxon>Nematoda</taxon>
        <taxon>Chromadorea</taxon>
        <taxon>Rhabditida</taxon>
        <taxon>Tylenchina</taxon>
        <taxon>Panagrolaimomorpha</taxon>
        <taxon>Panagrolaimoidea</taxon>
        <taxon>Panagrolaimidae</taxon>
        <taxon>Panagrolaimus</taxon>
    </lineage>
</organism>
<accession>A0AC35G0K0</accession>
<sequence length="67" mass="7815">MFWLGFVALFFVNLQSVEACDNGIIEFDGNLTKCATDPLYFLGDYNCAFFWHDNCGGRRLNKHTFFY</sequence>
<name>A0AC35G0K0_9BILA</name>
<evidence type="ECO:0000313" key="2">
    <source>
        <dbReference type="WBParaSite" id="PS1159_v2.g22786.t1"/>
    </source>
</evidence>
<evidence type="ECO:0000313" key="1">
    <source>
        <dbReference type="Proteomes" id="UP000887580"/>
    </source>
</evidence>